<comment type="similarity">
    <text evidence="1 8">Belongs to the ATP-dependent AMP-binding enzyme family.</text>
</comment>
<dbReference type="InterPro" id="IPR018247">
    <property type="entry name" value="EF_Hand_1_Ca_BS"/>
</dbReference>
<dbReference type="PROSITE" id="PS00455">
    <property type="entry name" value="AMP_BINDING"/>
    <property type="match status" value="1"/>
</dbReference>
<dbReference type="Pfam" id="PF16177">
    <property type="entry name" value="ACAS_N"/>
    <property type="match status" value="1"/>
</dbReference>
<dbReference type="InterPro" id="IPR025110">
    <property type="entry name" value="AMP-bd_C"/>
</dbReference>
<dbReference type="GO" id="GO:0005829">
    <property type="term" value="C:cytosol"/>
    <property type="evidence" value="ECO:0007669"/>
    <property type="project" value="UniProtKB-SubCell"/>
</dbReference>
<feature type="region of interest" description="Disordered" evidence="9">
    <location>
        <begin position="1"/>
        <end position="22"/>
    </location>
</feature>
<dbReference type="EMBL" id="CP092625">
    <property type="protein sequence ID" value="UMM42347.1"/>
    <property type="molecule type" value="Genomic_DNA"/>
</dbReference>
<dbReference type="Gene3D" id="3.30.300.30">
    <property type="match status" value="1"/>
</dbReference>
<dbReference type="Gene3D" id="3.40.50.12780">
    <property type="entry name" value="N-terminal domain of ligase-like"/>
    <property type="match status" value="1"/>
</dbReference>
<feature type="domain" description="EF-hand" evidence="10">
    <location>
        <begin position="740"/>
        <end position="775"/>
    </location>
</feature>
<dbReference type="Pfam" id="PF00501">
    <property type="entry name" value="AMP-binding"/>
    <property type="match status" value="1"/>
</dbReference>
<reference evidence="11 12" key="1">
    <citation type="submission" date="2022-04" db="EMBL/GenBank/DDBJ databases">
        <title>Chromosome-level reference genomes for two strains of Caenorhabditis briggsae: an improved platform for comparative genomics.</title>
        <authorList>
            <person name="Stevens L."/>
            <person name="Andersen E."/>
        </authorList>
    </citation>
    <scope>NUCLEOTIDE SEQUENCE [LARGE SCALE GENOMIC DNA]</scope>
    <source>
        <strain evidence="11">VX34</strain>
        <tissue evidence="11">Whole-organism</tissue>
    </source>
</reference>
<dbReference type="EC" id="6.2.1.16" evidence="2 8"/>
<protein>
    <recommendedName>
        <fullName evidence="3 8">Acetoacetyl-CoA synthetase</fullName>
        <ecNumber evidence="2 8">6.2.1.16</ecNumber>
    </recommendedName>
</protein>
<keyword evidence="4 8" id="KW-0436">Ligase</keyword>
<dbReference type="InterPro" id="IPR032387">
    <property type="entry name" value="ACAS_N"/>
</dbReference>
<dbReference type="PROSITE" id="PS50222">
    <property type="entry name" value="EF_HAND_2"/>
    <property type="match status" value="4"/>
</dbReference>
<evidence type="ECO:0000256" key="3">
    <source>
        <dbReference type="ARBA" id="ARBA00015326"/>
    </source>
</evidence>
<evidence type="ECO:0000256" key="6">
    <source>
        <dbReference type="ARBA" id="ARBA00022837"/>
    </source>
</evidence>
<keyword evidence="6" id="KW-0106">Calcium</keyword>
<evidence type="ECO:0000313" key="11">
    <source>
        <dbReference type="EMBL" id="UMM42347.1"/>
    </source>
</evidence>
<dbReference type="FunFam" id="1.10.238.10:FF:000504">
    <property type="entry name" value="Protein CBG11013"/>
    <property type="match status" value="1"/>
</dbReference>
<evidence type="ECO:0000256" key="9">
    <source>
        <dbReference type="SAM" id="MobiDB-lite"/>
    </source>
</evidence>
<dbReference type="InterPro" id="IPR000873">
    <property type="entry name" value="AMP-dep_synth/lig_dom"/>
</dbReference>
<dbReference type="InterPro" id="IPR020845">
    <property type="entry name" value="AMP-binding_CS"/>
</dbReference>
<dbReference type="SUPFAM" id="SSF47473">
    <property type="entry name" value="EF-hand"/>
    <property type="match status" value="1"/>
</dbReference>
<keyword evidence="7 8" id="KW-0067">ATP-binding</keyword>
<dbReference type="SUPFAM" id="SSF56801">
    <property type="entry name" value="Acetyl-CoA synthetase-like"/>
    <property type="match status" value="1"/>
</dbReference>
<dbReference type="InterPro" id="IPR011992">
    <property type="entry name" value="EF-hand-dom_pair"/>
</dbReference>
<dbReference type="GO" id="GO:0006631">
    <property type="term" value="P:fatty acid metabolic process"/>
    <property type="evidence" value="ECO:0007669"/>
    <property type="project" value="UniProtKB-UniRule"/>
</dbReference>
<dbReference type="GO" id="GO:0005524">
    <property type="term" value="F:ATP binding"/>
    <property type="evidence" value="ECO:0007669"/>
    <property type="project" value="UniProtKB-UniRule"/>
</dbReference>
<name>A0AAE9FF82_CAEBR</name>
<dbReference type="CDD" id="cd00051">
    <property type="entry name" value="EFh"/>
    <property type="match status" value="1"/>
</dbReference>
<dbReference type="InterPro" id="IPR042099">
    <property type="entry name" value="ANL_N_sf"/>
</dbReference>
<dbReference type="Pfam" id="PF13499">
    <property type="entry name" value="EF-hand_7"/>
    <property type="match status" value="2"/>
</dbReference>
<dbReference type="CDD" id="cd05943">
    <property type="entry name" value="AACS"/>
    <property type="match status" value="1"/>
</dbReference>
<dbReference type="PROSITE" id="PS00018">
    <property type="entry name" value="EF_HAND_1"/>
    <property type="match status" value="4"/>
</dbReference>
<dbReference type="GO" id="GO:0030729">
    <property type="term" value="F:acetoacetate-CoA ligase activity"/>
    <property type="evidence" value="ECO:0007669"/>
    <property type="project" value="UniProtKB-UniRule"/>
</dbReference>
<dbReference type="Proteomes" id="UP000829354">
    <property type="component" value="Chromosome X"/>
</dbReference>
<dbReference type="NCBIfam" id="TIGR01217">
    <property type="entry name" value="ac_ac_CoA_syn"/>
    <property type="match status" value="1"/>
</dbReference>
<keyword evidence="12" id="KW-1185">Reference proteome</keyword>
<sequence length="882" mass="99564">MTAVSANGKVHEKHENGGFVNGHANGDGIASIETPQPIYYKVPQNLETFELTLRKHFEEKTNQKFADYRAFHRFTCDNYGIFWEELLKISDVKLHQDYHQVIDHNMKINERPKWFNGATLNYTENVIERGTATDVAVLNASIDESVVDYTYDQLRKDVYRTATSLRNYGIGPGDTVCGFVPNTYDTLVAVFATAAVGAAWCSASVDFGPAGVLDRFRQVHPKVLFTVNHVTYKKKLIDQTDKINEIVKELTTLQIVVVSDTFTSVKFDGTKYNNSDKFVSLEQFKTPIDDVVLPFVYTPVPFSDPLFVMFSSGTTGIPKAMVHTVGGTLLKHIEEHLVQGDSKKHDRMFFYTTCGWMMYNWMISFLYSKGSVVLFDECPLAPDTHIIMKIAAKTQCTMIGMGAKLYDEYLRLEIPFNAIYDLSRIHTVYSTGSPLKKECFAYINTYIAPGALIASISGGTDIIGCFVGGIKSLSITPGECQCLFLGMDIKSFNYMDEEITNSDEQGELVCVTPFPSMPSHFLNDMDGKKYRDAYFARLEPFWAHGDFVRVNHSTGGVEMLGRSDATLNRGGVRIGTAEIYSVVEKIPQIADCIVAGRLVEEGMDEEVLLFVKMVPGQELTHTIQAAIVSKLRNDMSPRHVPNKIYAVDDIPYTSSGKKVEVAVKQIDPWFSLHFLQLKLLEMDSLKAAVDYSKRLEMSQSMYSSRSSAKQTSSSTRNSHKKNNSTKEKEPTQITASNCKNKIEEYKRAFNFFDANNDGRITIDELEKAMQKCGQRPTKLELRLIMYHGDNDQNGVITFDEFAHLMNGTSSMNQYTYDQLREQFDMFDKDKDGFIEKMEMLSIVRELSLQASFPRQVVEQLFNEADIDGDGKISFEEFVLAVN</sequence>
<evidence type="ECO:0000256" key="8">
    <source>
        <dbReference type="RuleBase" id="RU367019"/>
    </source>
</evidence>
<dbReference type="GO" id="GO:0005509">
    <property type="term" value="F:calcium ion binding"/>
    <property type="evidence" value="ECO:0007669"/>
    <property type="project" value="InterPro"/>
</dbReference>
<keyword evidence="5 8" id="KW-0547">Nucleotide-binding</keyword>
<keyword evidence="8" id="KW-0276">Fatty acid metabolism</keyword>
<keyword evidence="8" id="KW-0443">Lipid metabolism</keyword>
<dbReference type="Pfam" id="PF13193">
    <property type="entry name" value="AMP-binding_C"/>
    <property type="match status" value="1"/>
</dbReference>
<organism evidence="11 12">
    <name type="scientific">Caenorhabditis briggsae</name>
    <dbReference type="NCBI Taxonomy" id="6238"/>
    <lineage>
        <taxon>Eukaryota</taxon>
        <taxon>Metazoa</taxon>
        <taxon>Ecdysozoa</taxon>
        <taxon>Nematoda</taxon>
        <taxon>Chromadorea</taxon>
        <taxon>Rhabditida</taxon>
        <taxon>Rhabditina</taxon>
        <taxon>Rhabditomorpha</taxon>
        <taxon>Rhabditoidea</taxon>
        <taxon>Rhabditidae</taxon>
        <taxon>Peloderinae</taxon>
        <taxon>Caenorhabditis</taxon>
    </lineage>
</organism>
<gene>
    <name evidence="11" type="ORF">L5515_018205</name>
</gene>
<comment type="function">
    <text evidence="8">Converts acetoacetate to acetoacetyl-CoA in the cytosol.</text>
</comment>
<dbReference type="PANTHER" id="PTHR42921">
    <property type="entry name" value="ACETOACETYL-COA SYNTHETASE"/>
    <property type="match status" value="1"/>
</dbReference>
<evidence type="ECO:0000256" key="1">
    <source>
        <dbReference type="ARBA" id="ARBA00006432"/>
    </source>
</evidence>
<dbReference type="SMART" id="SM00054">
    <property type="entry name" value="EFh"/>
    <property type="match status" value="4"/>
</dbReference>
<evidence type="ECO:0000256" key="7">
    <source>
        <dbReference type="ARBA" id="ARBA00022840"/>
    </source>
</evidence>
<feature type="domain" description="EF-hand" evidence="10">
    <location>
        <begin position="776"/>
        <end position="811"/>
    </location>
</feature>
<proteinExistence type="inferred from homology"/>
<feature type="domain" description="EF-hand" evidence="10">
    <location>
        <begin position="852"/>
        <end position="882"/>
    </location>
</feature>
<keyword evidence="8" id="KW-0963">Cytoplasm</keyword>
<comment type="subcellular location">
    <subcellularLocation>
        <location evidence="8">Cytoplasm</location>
        <location evidence="8">Cytosol</location>
    </subcellularLocation>
</comment>
<dbReference type="PANTHER" id="PTHR42921:SF1">
    <property type="entry name" value="ACETOACETYL-COA SYNTHETASE"/>
    <property type="match status" value="1"/>
</dbReference>
<dbReference type="Gene3D" id="1.10.238.10">
    <property type="entry name" value="EF-hand"/>
    <property type="match status" value="2"/>
</dbReference>
<dbReference type="NCBIfam" id="NF002937">
    <property type="entry name" value="PRK03584.1"/>
    <property type="match status" value="1"/>
</dbReference>
<dbReference type="InterPro" id="IPR002048">
    <property type="entry name" value="EF_hand_dom"/>
</dbReference>
<evidence type="ECO:0000256" key="2">
    <source>
        <dbReference type="ARBA" id="ARBA00012988"/>
    </source>
</evidence>
<evidence type="ECO:0000313" key="12">
    <source>
        <dbReference type="Proteomes" id="UP000829354"/>
    </source>
</evidence>
<evidence type="ECO:0000256" key="4">
    <source>
        <dbReference type="ARBA" id="ARBA00022598"/>
    </source>
</evidence>
<dbReference type="InterPro" id="IPR045851">
    <property type="entry name" value="AMP-bd_C_sf"/>
</dbReference>
<feature type="region of interest" description="Disordered" evidence="9">
    <location>
        <begin position="701"/>
        <end position="735"/>
    </location>
</feature>
<dbReference type="InterPro" id="IPR005914">
    <property type="entry name" value="Acac_CoA_synth"/>
</dbReference>
<comment type="catalytic activity">
    <reaction evidence="8">
        <text>acetoacetate + ATP + CoA = acetoacetyl-CoA + AMP + diphosphate</text>
        <dbReference type="Rhea" id="RHEA:16117"/>
        <dbReference type="ChEBI" id="CHEBI:13705"/>
        <dbReference type="ChEBI" id="CHEBI:30616"/>
        <dbReference type="ChEBI" id="CHEBI:33019"/>
        <dbReference type="ChEBI" id="CHEBI:57286"/>
        <dbReference type="ChEBI" id="CHEBI:57287"/>
        <dbReference type="ChEBI" id="CHEBI:456215"/>
        <dbReference type="EC" id="6.2.1.16"/>
    </reaction>
</comment>
<accession>A0AAE9FF82</accession>
<evidence type="ECO:0000256" key="5">
    <source>
        <dbReference type="ARBA" id="ARBA00022741"/>
    </source>
</evidence>
<dbReference type="AlphaFoldDB" id="A0AAE9FF82"/>
<feature type="compositionally biased region" description="Low complexity" evidence="9">
    <location>
        <begin position="701"/>
        <end position="716"/>
    </location>
</feature>
<evidence type="ECO:0000259" key="10">
    <source>
        <dbReference type="PROSITE" id="PS50222"/>
    </source>
</evidence>
<feature type="domain" description="EF-hand" evidence="10">
    <location>
        <begin position="814"/>
        <end position="849"/>
    </location>
</feature>